<dbReference type="GO" id="GO:0009231">
    <property type="term" value="P:riboflavin biosynthetic process"/>
    <property type="evidence" value="ECO:0007669"/>
    <property type="project" value="InterPro"/>
</dbReference>
<dbReference type="InterPro" id="IPR024072">
    <property type="entry name" value="DHFR-like_dom_sf"/>
</dbReference>
<evidence type="ECO:0000313" key="2">
    <source>
        <dbReference type="EMBL" id="MDN4488968.1"/>
    </source>
</evidence>
<gene>
    <name evidence="2" type="ORF">QQX10_12405</name>
</gene>
<dbReference type="RefSeq" id="WP_301121208.1">
    <property type="nucleotide sequence ID" value="NZ_JAUHPX010000008.1"/>
</dbReference>
<name>A0AAW7M2F8_9MICO</name>
<dbReference type="Proteomes" id="UP001172737">
    <property type="component" value="Unassembled WGS sequence"/>
</dbReference>
<proteinExistence type="predicted"/>
<dbReference type="AlphaFoldDB" id="A0AAW7M2F8"/>
<evidence type="ECO:0000259" key="1">
    <source>
        <dbReference type="Pfam" id="PF01872"/>
    </source>
</evidence>
<protein>
    <submittedName>
        <fullName evidence="2">Dihydrofolate reductase family protein</fullName>
    </submittedName>
</protein>
<dbReference type="GO" id="GO:0008703">
    <property type="term" value="F:5-amino-6-(5-phosphoribosylamino)uracil reductase activity"/>
    <property type="evidence" value="ECO:0007669"/>
    <property type="project" value="InterPro"/>
</dbReference>
<dbReference type="SUPFAM" id="SSF53597">
    <property type="entry name" value="Dihydrofolate reductase-like"/>
    <property type="match status" value="1"/>
</dbReference>
<dbReference type="Gene3D" id="3.40.430.10">
    <property type="entry name" value="Dihydrofolate Reductase, subunit A"/>
    <property type="match status" value="1"/>
</dbReference>
<dbReference type="EMBL" id="JAUHPX010000008">
    <property type="protein sequence ID" value="MDN4488968.1"/>
    <property type="molecule type" value="Genomic_DNA"/>
</dbReference>
<keyword evidence="3" id="KW-1185">Reference proteome</keyword>
<reference evidence="2" key="1">
    <citation type="submission" date="2023-06" db="EMBL/GenBank/DDBJ databases">
        <title>Sysu t00039.</title>
        <authorList>
            <person name="Gao L."/>
            <person name="Fang B.-Z."/>
            <person name="Li W.-J."/>
        </authorList>
    </citation>
    <scope>NUCLEOTIDE SEQUENCE</scope>
    <source>
        <strain evidence="2">SYSU T00039</strain>
    </source>
</reference>
<comment type="caution">
    <text evidence="2">The sequence shown here is derived from an EMBL/GenBank/DDBJ whole genome shotgun (WGS) entry which is preliminary data.</text>
</comment>
<accession>A0AAW7M2F8</accession>
<feature type="domain" description="Bacterial bifunctional deaminase-reductase C-terminal" evidence="1">
    <location>
        <begin position="5"/>
        <end position="179"/>
    </location>
</feature>
<organism evidence="2 3">
    <name type="scientific">Demequina lignilytica</name>
    <dbReference type="NCBI Taxonomy" id="3051663"/>
    <lineage>
        <taxon>Bacteria</taxon>
        <taxon>Bacillati</taxon>
        <taxon>Actinomycetota</taxon>
        <taxon>Actinomycetes</taxon>
        <taxon>Micrococcales</taxon>
        <taxon>Demequinaceae</taxon>
        <taxon>Demequina</taxon>
    </lineage>
</organism>
<sequence>MGRLIVEQILTADGFACGPDGELDFMRMPGPFDPTDPGQLDMLEHTEAILLGRTTYELFAAYWPDKTTDDEPMADHLNRLPKHVVTNTLAAAPWGSYSSAIVEHGEPRDTARRLKLHYAGDIVVWGSLQLAGALLQAELVERVRLRIVPILIGQGRTATPGLRHPRGLDLVEAEVLPAGHVTLTYDVR</sequence>
<dbReference type="Pfam" id="PF01872">
    <property type="entry name" value="RibD_C"/>
    <property type="match status" value="1"/>
</dbReference>
<evidence type="ECO:0000313" key="3">
    <source>
        <dbReference type="Proteomes" id="UP001172737"/>
    </source>
</evidence>
<dbReference type="InterPro" id="IPR002734">
    <property type="entry name" value="RibDG_C"/>
</dbReference>